<reference evidence="7 8" key="1">
    <citation type="submission" date="2021-10" db="EMBL/GenBank/DDBJ databases">
        <title>Anaerobic single-cell dispensing facilitates the cultivation of human gut bacteria.</title>
        <authorList>
            <person name="Afrizal A."/>
        </authorList>
    </citation>
    <scope>NUCLEOTIDE SEQUENCE [LARGE SCALE GENOMIC DNA]</scope>
    <source>
        <strain evidence="7 8">CLA-AA-H244</strain>
    </source>
</reference>
<dbReference type="GO" id="GO:0004560">
    <property type="term" value="F:alpha-L-fucosidase activity"/>
    <property type="evidence" value="ECO:0007669"/>
    <property type="project" value="InterPro"/>
</dbReference>
<accession>A0AAE3ATQ3</accession>
<dbReference type="InterPro" id="IPR017853">
    <property type="entry name" value="GH"/>
</dbReference>
<dbReference type="EMBL" id="JAJEQF010000004">
    <property type="protein sequence ID" value="MCC2166646.1"/>
    <property type="molecule type" value="Genomic_DNA"/>
</dbReference>
<evidence type="ECO:0000256" key="5">
    <source>
        <dbReference type="ARBA" id="ARBA00023295"/>
    </source>
</evidence>
<organism evidence="7 8">
    <name type="scientific">Gallintestinimicrobium propionicum</name>
    <dbReference type="NCBI Taxonomy" id="2981770"/>
    <lineage>
        <taxon>Bacteria</taxon>
        <taxon>Bacillati</taxon>
        <taxon>Bacillota</taxon>
        <taxon>Clostridia</taxon>
        <taxon>Lachnospirales</taxon>
        <taxon>Lachnospiraceae</taxon>
        <taxon>Gallintestinimicrobium</taxon>
    </lineage>
</organism>
<keyword evidence="3" id="KW-0732">Signal</keyword>
<evidence type="ECO:0000256" key="3">
    <source>
        <dbReference type="ARBA" id="ARBA00022729"/>
    </source>
</evidence>
<evidence type="ECO:0000259" key="6">
    <source>
        <dbReference type="Pfam" id="PF01120"/>
    </source>
</evidence>
<keyword evidence="4" id="KW-0378">Hydrolase</keyword>
<evidence type="ECO:0000313" key="7">
    <source>
        <dbReference type="EMBL" id="MCC2166646.1"/>
    </source>
</evidence>
<protein>
    <recommendedName>
        <fullName evidence="2">alpha-L-fucosidase</fullName>
        <ecNumber evidence="2">3.2.1.51</ecNumber>
    </recommendedName>
</protein>
<dbReference type="GO" id="GO:0006004">
    <property type="term" value="P:fucose metabolic process"/>
    <property type="evidence" value="ECO:0007669"/>
    <property type="project" value="TreeGrafter"/>
</dbReference>
<dbReference type="SMART" id="SM00812">
    <property type="entry name" value="Alpha_L_fucos"/>
    <property type="match status" value="1"/>
</dbReference>
<dbReference type="Proteomes" id="UP001199355">
    <property type="component" value="Unassembled WGS sequence"/>
</dbReference>
<dbReference type="EC" id="3.2.1.51" evidence="2"/>
<evidence type="ECO:0000256" key="2">
    <source>
        <dbReference type="ARBA" id="ARBA00012662"/>
    </source>
</evidence>
<dbReference type="InterPro" id="IPR000933">
    <property type="entry name" value="Glyco_hydro_29"/>
</dbReference>
<sequence>MIQFLQEAAHVVPSKRQLDWYELESYAFIHFGVNTFTNREWGEGTEPESIFNPENLDCDQWVEAIKAAGMKGMVLTAKHHDGFCLWPSKYTEHSVKNSPCKKDVVREAAEACKRGGIKFGFYLSPWDRNASCYGTPEYNDYFCNQLTELLTEYGDIFYVWFDNACGEGLNGRKQVYDFPRYIELIRKYQPNAVIFNDFGPDIRWCGNEAGKPRHSEWAVIPSELCHLGRVQTGPGPMAEEGSLSWIYNTEQELGTMPNILYTKGLTFTPTEINMSIRPGWFWHLEEEPHSLERLFTTYLGSVGSNACMHLNLPPNKDGRIDERDVKRLKEFGALLQEEFGTELDVKIREEESPKTQKVYTISLKQPTAQIRYVSLREDLTKGQRVEGFRITAQSGSGNQYPLYQGTVIGNRKICQLQNPFGEQNPLINDMEDRICQIQVQITAARDEVFLKDIKIY</sequence>
<dbReference type="GO" id="GO:0005764">
    <property type="term" value="C:lysosome"/>
    <property type="evidence" value="ECO:0007669"/>
    <property type="project" value="TreeGrafter"/>
</dbReference>
<dbReference type="SUPFAM" id="SSF51445">
    <property type="entry name" value="(Trans)glycosidases"/>
    <property type="match status" value="1"/>
</dbReference>
<dbReference type="Gene3D" id="3.20.20.80">
    <property type="entry name" value="Glycosidases"/>
    <property type="match status" value="1"/>
</dbReference>
<evidence type="ECO:0000256" key="1">
    <source>
        <dbReference type="ARBA" id="ARBA00007951"/>
    </source>
</evidence>
<evidence type="ECO:0000256" key="4">
    <source>
        <dbReference type="ARBA" id="ARBA00022801"/>
    </source>
</evidence>
<dbReference type="PANTHER" id="PTHR10030:SF37">
    <property type="entry name" value="ALPHA-L-FUCOSIDASE-RELATED"/>
    <property type="match status" value="1"/>
</dbReference>
<dbReference type="Pfam" id="PF01120">
    <property type="entry name" value="Alpha_L_fucos"/>
    <property type="match status" value="1"/>
</dbReference>
<keyword evidence="8" id="KW-1185">Reference proteome</keyword>
<feature type="domain" description="Glycoside hydrolase family 29 N-terminal" evidence="6">
    <location>
        <begin position="17"/>
        <end position="336"/>
    </location>
</feature>
<proteinExistence type="inferred from homology"/>
<evidence type="ECO:0000313" key="8">
    <source>
        <dbReference type="Proteomes" id="UP001199355"/>
    </source>
</evidence>
<dbReference type="InterPro" id="IPR057739">
    <property type="entry name" value="Glyco_hydro_29_N"/>
</dbReference>
<comment type="similarity">
    <text evidence="1">Belongs to the glycosyl hydrolase 29 family.</text>
</comment>
<dbReference type="PANTHER" id="PTHR10030">
    <property type="entry name" value="ALPHA-L-FUCOSIDASE"/>
    <property type="match status" value="1"/>
</dbReference>
<dbReference type="AlphaFoldDB" id="A0AAE3ATQ3"/>
<dbReference type="RefSeq" id="WP_308727721.1">
    <property type="nucleotide sequence ID" value="NZ_JAJEQF010000004.1"/>
</dbReference>
<keyword evidence="5" id="KW-0326">Glycosidase</keyword>
<name>A0AAE3ATQ3_9FIRM</name>
<gene>
    <name evidence="7" type="ORF">LKD45_02835</name>
</gene>
<dbReference type="Gene3D" id="2.60.120.260">
    <property type="entry name" value="Galactose-binding domain-like"/>
    <property type="match status" value="1"/>
</dbReference>
<comment type="caution">
    <text evidence="7">The sequence shown here is derived from an EMBL/GenBank/DDBJ whole genome shotgun (WGS) entry which is preliminary data.</text>
</comment>
<dbReference type="GO" id="GO:0016139">
    <property type="term" value="P:glycoside catabolic process"/>
    <property type="evidence" value="ECO:0007669"/>
    <property type="project" value="TreeGrafter"/>
</dbReference>